<organism evidence="3 4">
    <name type="scientific">Monoraphidium neglectum</name>
    <dbReference type="NCBI Taxonomy" id="145388"/>
    <lineage>
        <taxon>Eukaryota</taxon>
        <taxon>Viridiplantae</taxon>
        <taxon>Chlorophyta</taxon>
        <taxon>core chlorophytes</taxon>
        <taxon>Chlorophyceae</taxon>
        <taxon>CS clade</taxon>
        <taxon>Sphaeropleales</taxon>
        <taxon>Selenastraceae</taxon>
        <taxon>Monoraphidium</taxon>
    </lineage>
</organism>
<dbReference type="PANTHER" id="PTHR44329">
    <property type="entry name" value="SERINE/THREONINE-PROTEIN KINASE TNNI3K-RELATED"/>
    <property type="match status" value="1"/>
</dbReference>
<accession>A0A0D2MM83</accession>
<dbReference type="PRINTS" id="PR00109">
    <property type="entry name" value="TYRKINASE"/>
</dbReference>
<keyword evidence="4" id="KW-1185">Reference proteome</keyword>
<dbReference type="PROSITE" id="PS50011">
    <property type="entry name" value="PROTEIN_KINASE_DOM"/>
    <property type="match status" value="1"/>
</dbReference>
<feature type="non-terminal residue" evidence="3">
    <location>
        <position position="437"/>
    </location>
</feature>
<dbReference type="InterPro" id="IPR008271">
    <property type="entry name" value="Ser/Thr_kinase_AS"/>
</dbReference>
<dbReference type="SUPFAM" id="SSF56112">
    <property type="entry name" value="Protein kinase-like (PK-like)"/>
    <property type="match status" value="1"/>
</dbReference>
<gene>
    <name evidence="3" type="ORF">MNEG_6317</name>
</gene>
<dbReference type="InterPro" id="IPR051681">
    <property type="entry name" value="Ser/Thr_Kinases-Pseudokinases"/>
</dbReference>
<dbReference type="InterPro" id="IPR000719">
    <property type="entry name" value="Prot_kinase_dom"/>
</dbReference>
<dbReference type="RefSeq" id="XP_013900661.1">
    <property type="nucleotide sequence ID" value="XM_014045207.1"/>
</dbReference>
<evidence type="ECO:0000313" key="4">
    <source>
        <dbReference type="Proteomes" id="UP000054498"/>
    </source>
</evidence>
<dbReference type="Gene3D" id="1.10.510.10">
    <property type="entry name" value="Transferase(Phosphotransferase) domain 1"/>
    <property type="match status" value="1"/>
</dbReference>
<feature type="region of interest" description="Disordered" evidence="1">
    <location>
        <begin position="96"/>
        <end position="135"/>
    </location>
</feature>
<feature type="compositionally biased region" description="Basic and acidic residues" evidence="1">
    <location>
        <begin position="100"/>
        <end position="112"/>
    </location>
</feature>
<dbReference type="PROSITE" id="PS00108">
    <property type="entry name" value="PROTEIN_KINASE_ST"/>
    <property type="match status" value="1"/>
</dbReference>
<dbReference type="GO" id="GO:0005524">
    <property type="term" value="F:ATP binding"/>
    <property type="evidence" value="ECO:0007669"/>
    <property type="project" value="InterPro"/>
</dbReference>
<reference evidence="3 4" key="1">
    <citation type="journal article" date="2013" name="BMC Genomics">
        <title>Reconstruction of the lipid metabolism for the microalga Monoraphidium neglectum from its genome sequence reveals characteristics suitable for biofuel production.</title>
        <authorList>
            <person name="Bogen C."/>
            <person name="Al-Dilaimi A."/>
            <person name="Albersmeier A."/>
            <person name="Wichmann J."/>
            <person name="Grundmann M."/>
            <person name="Rupp O."/>
            <person name="Lauersen K.J."/>
            <person name="Blifernez-Klassen O."/>
            <person name="Kalinowski J."/>
            <person name="Goesmann A."/>
            <person name="Mussgnug J.H."/>
            <person name="Kruse O."/>
        </authorList>
    </citation>
    <scope>NUCLEOTIDE SEQUENCE [LARGE SCALE GENOMIC DNA]</scope>
    <source>
        <strain evidence="3 4">SAG 48.87</strain>
    </source>
</reference>
<evidence type="ECO:0000256" key="1">
    <source>
        <dbReference type="SAM" id="MobiDB-lite"/>
    </source>
</evidence>
<dbReference type="Proteomes" id="UP000054498">
    <property type="component" value="Unassembled WGS sequence"/>
</dbReference>
<dbReference type="AlphaFoldDB" id="A0A0D2MM83"/>
<dbReference type="EMBL" id="KK101234">
    <property type="protein sequence ID" value="KIZ01642.1"/>
    <property type="molecule type" value="Genomic_DNA"/>
</dbReference>
<dbReference type="PANTHER" id="PTHR44329:SF11">
    <property type="entry name" value="OS09G0443600 PROTEIN"/>
    <property type="match status" value="1"/>
</dbReference>
<name>A0A0D2MM83_9CHLO</name>
<dbReference type="STRING" id="145388.A0A0D2MM83"/>
<evidence type="ECO:0000259" key="2">
    <source>
        <dbReference type="PROSITE" id="PS50011"/>
    </source>
</evidence>
<dbReference type="InterPro" id="IPR001245">
    <property type="entry name" value="Ser-Thr/Tyr_kinase_cat_dom"/>
</dbReference>
<dbReference type="InterPro" id="IPR011009">
    <property type="entry name" value="Kinase-like_dom_sf"/>
</dbReference>
<evidence type="ECO:0000313" key="3">
    <source>
        <dbReference type="EMBL" id="KIZ01642.1"/>
    </source>
</evidence>
<dbReference type="GO" id="GO:0004674">
    <property type="term" value="F:protein serine/threonine kinase activity"/>
    <property type="evidence" value="ECO:0007669"/>
    <property type="project" value="TreeGrafter"/>
</dbReference>
<dbReference type="CDD" id="cd13999">
    <property type="entry name" value="STKc_MAP3K-like"/>
    <property type="match status" value="1"/>
</dbReference>
<dbReference type="Pfam" id="PF07714">
    <property type="entry name" value="PK_Tyr_Ser-Thr"/>
    <property type="match status" value="1"/>
</dbReference>
<dbReference type="KEGG" id="mng:MNEG_6317"/>
<proteinExistence type="predicted"/>
<sequence>MITPWASGDVRQFLGPASSLWSQVPLVPVPPTHDPAAPLRYALENLLLRTSTCVTGLGKDTDMGRGISVWAAAAAGPAGAMPLNPAATSDQRLSLAGTDVDNKTENEDDTAKESSAGNSPKGPLPHTFAHGPPLRSLSATGAARAAALAARAAAEGWLVDPSHVEIGAELPGGTFGSAYRGRWRGTDVVVKSVRVTNEQELGSFLRELECHEALRSHDSVLPFVGAAVCADAGRFWAVSEYMPGGNLADLLRRHRNAPAWVKGRWPLSQRLQIALEVATALAALQVGPRPILHRDVKPSNVLIDAEGRARLADFGLSRREWAEGEAGMTGETGTYIYMAPEVMRHEQYDGRADVWSFGVMLAELITTQTPYSWAYMTPVQIALAVADGKLWPALPSHVPPRLSALVTACCRPAPDQRSTFDHIVRELASAVEAEQQR</sequence>
<dbReference type="GeneID" id="25739193"/>
<protein>
    <recommendedName>
        <fullName evidence="2">Protein kinase domain-containing protein</fullName>
    </recommendedName>
</protein>
<dbReference type="OrthoDB" id="10261027at2759"/>
<feature type="domain" description="Protein kinase" evidence="2">
    <location>
        <begin position="164"/>
        <end position="431"/>
    </location>
</feature>
<dbReference type="SMART" id="SM00220">
    <property type="entry name" value="S_TKc"/>
    <property type="match status" value="1"/>
</dbReference>